<dbReference type="Proteomes" id="UP000801428">
    <property type="component" value="Unassembled WGS sequence"/>
</dbReference>
<feature type="region of interest" description="Disordered" evidence="1">
    <location>
        <begin position="278"/>
        <end position="338"/>
    </location>
</feature>
<evidence type="ECO:0000313" key="3">
    <source>
        <dbReference type="EMBL" id="KAF3005973.1"/>
    </source>
</evidence>
<proteinExistence type="predicted"/>
<protein>
    <submittedName>
        <fullName evidence="3">Uncharacterized protein</fullName>
    </submittedName>
</protein>
<dbReference type="EMBL" id="SWKU01000006">
    <property type="protein sequence ID" value="KAF3005973.1"/>
    <property type="molecule type" value="Genomic_DNA"/>
</dbReference>
<evidence type="ECO:0000313" key="4">
    <source>
        <dbReference type="Proteomes" id="UP000801428"/>
    </source>
</evidence>
<reference evidence="3" key="1">
    <citation type="submission" date="2019-04" db="EMBL/GenBank/DDBJ databases">
        <title>Sequencing of skin fungus with MAO and IRED activity.</title>
        <authorList>
            <person name="Marsaioli A.J."/>
            <person name="Bonatto J.M.C."/>
            <person name="Reis Junior O."/>
        </authorList>
    </citation>
    <scope>NUCLEOTIDE SEQUENCE</scope>
    <source>
        <strain evidence="3">30M1</strain>
    </source>
</reference>
<feature type="compositionally biased region" description="Low complexity" evidence="1">
    <location>
        <begin position="159"/>
        <end position="170"/>
    </location>
</feature>
<accession>A0A9P4TJV1</accession>
<gene>
    <name evidence="3" type="ORF">E8E13_010339</name>
</gene>
<evidence type="ECO:0000256" key="1">
    <source>
        <dbReference type="SAM" id="MobiDB-lite"/>
    </source>
</evidence>
<dbReference type="AlphaFoldDB" id="A0A9P4TJV1"/>
<organism evidence="3 4">
    <name type="scientific">Curvularia kusanoi</name>
    <name type="common">Cochliobolus kusanoi</name>
    <dbReference type="NCBI Taxonomy" id="90978"/>
    <lineage>
        <taxon>Eukaryota</taxon>
        <taxon>Fungi</taxon>
        <taxon>Dikarya</taxon>
        <taxon>Ascomycota</taxon>
        <taxon>Pezizomycotina</taxon>
        <taxon>Dothideomycetes</taxon>
        <taxon>Pleosporomycetidae</taxon>
        <taxon>Pleosporales</taxon>
        <taxon>Pleosporineae</taxon>
        <taxon>Pleosporaceae</taxon>
        <taxon>Curvularia</taxon>
    </lineage>
</organism>
<sequence>MRVQLLATLLLVRHALAGPARRDCGQTKCYNPVNECGITYGGCWTECESGMTAAPTFTAPLCISGTTTQAFETATVTFATDSSTGSLITPSPSLDASATATPTKSKSCSHLWLCIDYLAVCGDEQQMYGGCYDTCTSAPPFESPPCSLSSTTLTSSALASNTLSSSPSESGYAVPTPTPSSHPGTAFTEKPASDGIDPAIDSNKALVMAEMPMPSSSDTPTSIPSPPSELRVANVQSTSKPLEAPAGGNLRAAAIAKMEANPFRTATVSNVPCYTPGCKEYGESSTPAPVAPSSVDSMAESSVVATPVPSAEASTTAPAETPVESSVLAETPAETSSV</sequence>
<feature type="region of interest" description="Disordered" evidence="1">
    <location>
        <begin position="159"/>
        <end position="199"/>
    </location>
</feature>
<name>A0A9P4TJV1_CURKU</name>
<feature type="chain" id="PRO_5040303429" evidence="2">
    <location>
        <begin position="18"/>
        <end position="338"/>
    </location>
</feature>
<comment type="caution">
    <text evidence="3">The sequence shown here is derived from an EMBL/GenBank/DDBJ whole genome shotgun (WGS) entry which is preliminary data.</text>
</comment>
<dbReference type="OrthoDB" id="3924764at2759"/>
<keyword evidence="2" id="KW-0732">Signal</keyword>
<evidence type="ECO:0000256" key="2">
    <source>
        <dbReference type="SAM" id="SignalP"/>
    </source>
</evidence>
<feature type="compositionally biased region" description="Low complexity" evidence="1">
    <location>
        <begin position="284"/>
        <end position="324"/>
    </location>
</feature>
<feature type="signal peptide" evidence="2">
    <location>
        <begin position="1"/>
        <end position="17"/>
    </location>
</feature>
<keyword evidence="4" id="KW-1185">Reference proteome</keyword>